<accession>A0A1U9KN57</accession>
<protein>
    <submittedName>
        <fullName evidence="3">Uncharacterized protein</fullName>
    </submittedName>
</protein>
<evidence type="ECO:0000313" key="4">
    <source>
        <dbReference type="Proteomes" id="UP000188604"/>
    </source>
</evidence>
<proteinExistence type="predicted"/>
<dbReference type="EMBL" id="CP014691">
    <property type="protein sequence ID" value="AQS87227.1"/>
    <property type="molecule type" value="Genomic_DNA"/>
</dbReference>
<organism evidence="3 4">
    <name type="scientific">Neoasaia chiangmaiensis</name>
    <dbReference type="NCBI Taxonomy" id="320497"/>
    <lineage>
        <taxon>Bacteria</taxon>
        <taxon>Pseudomonadati</taxon>
        <taxon>Pseudomonadota</taxon>
        <taxon>Alphaproteobacteria</taxon>
        <taxon>Acetobacterales</taxon>
        <taxon>Acetobacteraceae</taxon>
        <taxon>Neoasaia</taxon>
    </lineage>
</organism>
<dbReference type="KEGG" id="nch:A0U93_03905"/>
<reference evidence="3 4" key="1">
    <citation type="submission" date="2016-03" db="EMBL/GenBank/DDBJ databases">
        <title>Acetic acid bacteria sequencing.</title>
        <authorList>
            <person name="Brandt J."/>
            <person name="Jakob F."/>
            <person name="Vogel R.F."/>
        </authorList>
    </citation>
    <scope>NUCLEOTIDE SEQUENCE [LARGE SCALE GENOMIC DNA]</scope>
    <source>
        <strain evidence="3 4">NBRC 101099</strain>
    </source>
</reference>
<dbReference type="STRING" id="320497.A0U93_03905"/>
<sequence length="67" mass="7730">MERRMPLLEIGTILIAIIAWPAIIVVYFWKQISNWYLDRYEKAEPPAPPENGGNVPPFSFDAPKDNE</sequence>
<keyword evidence="4" id="KW-1185">Reference proteome</keyword>
<keyword evidence="2" id="KW-1133">Transmembrane helix</keyword>
<name>A0A1U9KN57_9PROT</name>
<feature type="transmembrane region" description="Helical" evidence="2">
    <location>
        <begin position="7"/>
        <end position="29"/>
    </location>
</feature>
<evidence type="ECO:0000256" key="2">
    <source>
        <dbReference type="SAM" id="Phobius"/>
    </source>
</evidence>
<keyword evidence="2" id="KW-0812">Transmembrane</keyword>
<feature type="region of interest" description="Disordered" evidence="1">
    <location>
        <begin position="45"/>
        <end position="67"/>
    </location>
</feature>
<evidence type="ECO:0000313" key="3">
    <source>
        <dbReference type="EMBL" id="AQS87227.1"/>
    </source>
</evidence>
<dbReference type="Proteomes" id="UP000188604">
    <property type="component" value="Chromosome"/>
</dbReference>
<gene>
    <name evidence="3" type="ORF">A0U93_03905</name>
</gene>
<evidence type="ECO:0000256" key="1">
    <source>
        <dbReference type="SAM" id="MobiDB-lite"/>
    </source>
</evidence>
<keyword evidence="2" id="KW-0472">Membrane</keyword>
<dbReference type="AlphaFoldDB" id="A0A1U9KN57"/>